<name>A0ABT0UUG8_9ACTN</name>
<sequence>MAVFKVGDVVVMSTRGGAKATVEYGPYTHVALRAAEYLVKMVDGDDVGKCVSAFPEALRLSTTFAVGDRVRPSTSMTEYIVEAGPYQGHGEWYAIRDDEGKVWSSSPMGRLDLVSPAEPVKVGDRVRVLKDDQNLRPGEFSGKTGTVRNIRADSSLPYKVEFASDQGTPYNSWWVEDVEKIATPDKSDAGTYTYRGVTYDLNDEYIDRDDDVWRFQRVNGVVRGNYGPRRRYVDDDSCSLEYAVDYYGPLTKA</sequence>
<protein>
    <submittedName>
        <fullName evidence="1">PhiSA1p31-related protein</fullName>
    </submittedName>
</protein>
<dbReference type="NCBIfam" id="NF038082">
    <property type="entry name" value="phiSA1p31"/>
    <property type="match status" value="1"/>
</dbReference>
<evidence type="ECO:0000313" key="1">
    <source>
        <dbReference type="EMBL" id="MCM2391745.1"/>
    </source>
</evidence>
<accession>A0ABT0UUG8</accession>
<proteinExistence type="predicted"/>
<keyword evidence="2" id="KW-1185">Reference proteome</keyword>
<organism evidence="1 2">
    <name type="scientific">Streptomyces albipurpureus</name>
    <dbReference type="NCBI Taxonomy" id="2897419"/>
    <lineage>
        <taxon>Bacteria</taxon>
        <taxon>Bacillati</taxon>
        <taxon>Actinomycetota</taxon>
        <taxon>Actinomycetes</taxon>
        <taxon>Kitasatosporales</taxon>
        <taxon>Streptomycetaceae</taxon>
        <taxon>Streptomyces</taxon>
    </lineage>
</organism>
<evidence type="ECO:0000313" key="2">
    <source>
        <dbReference type="Proteomes" id="UP001431429"/>
    </source>
</evidence>
<dbReference type="EMBL" id="JAMQAW010000032">
    <property type="protein sequence ID" value="MCM2391745.1"/>
    <property type="molecule type" value="Genomic_DNA"/>
</dbReference>
<comment type="caution">
    <text evidence="1">The sequence shown here is derived from an EMBL/GenBank/DDBJ whole genome shotgun (WGS) entry which is preliminary data.</text>
</comment>
<dbReference type="Proteomes" id="UP001431429">
    <property type="component" value="Unassembled WGS sequence"/>
</dbReference>
<reference evidence="1" key="1">
    <citation type="submission" date="2022-06" db="EMBL/GenBank/DDBJ databases">
        <title>Genome public.</title>
        <authorList>
            <person name="Sun Q."/>
        </authorList>
    </citation>
    <scope>NUCLEOTIDE SEQUENCE</scope>
    <source>
        <strain evidence="1">CWNU-1</strain>
    </source>
</reference>
<gene>
    <name evidence="1" type="ORF">NBG84_26250</name>
</gene>
<dbReference type="RefSeq" id="WP_250922071.1">
    <property type="nucleotide sequence ID" value="NZ_JAMQAW010000032.1"/>
</dbReference>